<accession>A0A5B0H737</accession>
<evidence type="ECO:0000313" key="2">
    <source>
        <dbReference type="Proteomes" id="UP000325273"/>
    </source>
</evidence>
<dbReference type="EMBL" id="VTUZ01000010">
    <property type="protein sequence ID" value="KAA1010997.1"/>
    <property type="molecule type" value="Genomic_DNA"/>
</dbReference>
<organism evidence="1 2">
    <name type="scientific">Paraburkholderia panacisoli</name>
    <dbReference type="NCBI Taxonomy" id="2603818"/>
    <lineage>
        <taxon>Bacteria</taxon>
        <taxon>Pseudomonadati</taxon>
        <taxon>Pseudomonadota</taxon>
        <taxon>Betaproteobacteria</taxon>
        <taxon>Burkholderiales</taxon>
        <taxon>Burkholderiaceae</taxon>
        <taxon>Paraburkholderia</taxon>
    </lineage>
</organism>
<dbReference type="AlphaFoldDB" id="A0A5B0H737"/>
<proteinExistence type="predicted"/>
<evidence type="ECO:0000313" key="1">
    <source>
        <dbReference type="EMBL" id="KAA1010997.1"/>
    </source>
</evidence>
<protein>
    <submittedName>
        <fullName evidence="1">Uncharacterized protein</fullName>
    </submittedName>
</protein>
<gene>
    <name evidence="1" type="ORF">FVF58_16475</name>
</gene>
<sequence length="80" mass="9217">MDAAYAGAIAPAQMRDVYVMQTRSKERSNADILLLAMRNIWPHDPVGRLKEAGFDCHRRRSIWRVMGRPRGLLRRRVTGP</sequence>
<name>A0A5B0H737_9BURK</name>
<comment type="caution">
    <text evidence="1">The sequence shown here is derived from an EMBL/GenBank/DDBJ whole genome shotgun (WGS) entry which is preliminary data.</text>
</comment>
<reference evidence="1 2" key="1">
    <citation type="submission" date="2019-08" db="EMBL/GenBank/DDBJ databases">
        <title>Paraburkholderia sp. DCY113.</title>
        <authorList>
            <person name="Kang J."/>
        </authorList>
    </citation>
    <scope>NUCLEOTIDE SEQUENCE [LARGE SCALE GENOMIC DNA]</scope>
    <source>
        <strain evidence="1 2">DCY113</strain>
    </source>
</reference>
<keyword evidence="2" id="KW-1185">Reference proteome</keyword>
<dbReference type="Proteomes" id="UP000325273">
    <property type="component" value="Unassembled WGS sequence"/>
</dbReference>
<dbReference type="RefSeq" id="WP_149670944.1">
    <property type="nucleotide sequence ID" value="NZ_VTUZ01000010.1"/>
</dbReference>